<keyword evidence="4 6" id="KW-0067">ATP-binding</keyword>
<dbReference type="InterPro" id="IPR003593">
    <property type="entry name" value="AAA+_ATPase"/>
</dbReference>
<reference evidence="6 7" key="1">
    <citation type="submission" date="2021-06" db="EMBL/GenBank/DDBJ databases">
        <title>Faecalicatena sp. nov. isolated from porcine feces.</title>
        <authorList>
            <person name="Oh B.S."/>
            <person name="Lee J.H."/>
        </authorList>
    </citation>
    <scope>NUCLEOTIDE SEQUENCE [LARGE SCALE GENOMIC DNA]</scope>
    <source>
        <strain evidence="6 7">AGMB00832</strain>
    </source>
</reference>
<accession>A0ABS6DAM4</accession>
<dbReference type="PROSITE" id="PS50893">
    <property type="entry name" value="ABC_TRANSPORTER_2"/>
    <property type="match status" value="1"/>
</dbReference>
<evidence type="ECO:0000256" key="4">
    <source>
        <dbReference type="ARBA" id="ARBA00022840"/>
    </source>
</evidence>
<keyword evidence="2" id="KW-0813">Transport</keyword>
<comment type="caution">
    <text evidence="6">The sequence shown here is derived from an EMBL/GenBank/DDBJ whole genome shotgun (WGS) entry which is preliminary data.</text>
</comment>
<keyword evidence="7" id="KW-1185">Reference proteome</keyword>
<dbReference type="InterPro" id="IPR050319">
    <property type="entry name" value="ABC_transp_ATP-bind"/>
</dbReference>
<dbReference type="SMART" id="SM00382">
    <property type="entry name" value="AAA"/>
    <property type="match status" value="1"/>
</dbReference>
<evidence type="ECO:0000256" key="1">
    <source>
        <dbReference type="ARBA" id="ARBA00005417"/>
    </source>
</evidence>
<dbReference type="PANTHER" id="PTHR43776:SF7">
    <property type="entry name" value="D,D-DIPEPTIDE TRANSPORT ATP-BINDING PROTEIN DDPF-RELATED"/>
    <property type="match status" value="1"/>
</dbReference>
<dbReference type="Pfam" id="PF00005">
    <property type="entry name" value="ABC_tran"/>
    <property type="match status" value="1"/>
</dbReference>
<evidence type="ECO:0000256" key="2">
    <source>
        <dbReference type="ARBA" id="ARBA00022448"/>
    </source>
</evidence>
<dbReference type="PROSITE" id="PS00211">
    <property type="entry name" value="ABC_TRANSPORTER_1"/>
    <property type="match status" value="1"/>
</dbReference>
<keyword evidence="3" id="KW-0547">Nucleotide-binding</keyword>
<evidence type="ECO:0000256" key="3">
    <source>
        <dbReference type="ARBA" id="ARBA00022741"/>
    </source>
</evidence>
<dbReference type="PANTHER" id="PTHR43776">
    <property type="entry name" value="TRANSPORT ATP-BINDING PROTEIN"/>
    <property type="match status" value="1"/>
</dbReference>
<evidence type="ECO:0000259" key="5">
    <source>
        <dbReference type="PROSITE" id="PS50893"/>
    </source>
</evidence>
<sequence>MKLELNQVSYQYKKENKKILENFSLSMGDTERVGLIAPSGYGKTTLCKLIAGYLTPDSGEILLDGRRVSSYKGYCPIQMIWQQPELAVNPRLRMREVILEGDEVEPRILEALGIEKAWMDRFPTELSGGELQRFCLARALGKRTRFLLADEISTMLDLITQSQIWNFLLKEVKQRQIGVIAVSHNQALLEKVCTRQVRLDYAIK</sequence>
<gene>
    <name evidence="6" type="ORF">HGO97_022905</name>
</gene>
<evidence type="ECO:0000313" key="6">
    <source>
        <dbReference type="EMBL" id="MBU3878649.1"/>
    </source>
</evidence>
<name>A0ABS6DAM4_9FIRM</name>
<comment type="similarity">
    <text evidence="1">Belongs to the ABC transporter superfamily.</text>
</comment>
<dbReference type="Proteomes" id="UP000723714">
    <property type="component" value="Unassembled WGS sequence"/>
</dbReference>
<evidence type="ECO:0000313" key="7">
    <source>
        <dbReference type="Proteomes" id="UP000723714"/>
    </source>
</evidence>
<dbReference type="InterPro" id="IPR003439">
    <property type="entry name" value="ABC_transporter-like_ATP-bd"/>
</dbReference>
<feature type="domain" description="ABC transporter" evidence="5">
    <location>
        <begin position="3"/>
        <end position="201"/>
    </location>
</feature>
<organism evidence="6 7">
    <name type="scientific">Faecalicatena faecalis</name>
    <dbReference type="NCBI Taxonomy" id="2726362"/>
    <lineage>
        <taxon>Bacteria</taxon>
        <taxon>Bacillati</taxon>
        <taxon>Bacillota</taxon>
        <taxon>Clostridia</taxon>
        <taxon>Lachnospirales</taxon>
        <taxon>Lachnospiraceae</taxon>
        <taxon>Faecalicatena</taxon>
    </lineage>
</organism>
<dbReference type="GO" id="GO:0005524">
    <property type="term" value="F:ATP binding"/>
    <property type="evidence" value="ECO:0007669"/>
    <property type="project" value="UniProtKB-KW"/>
</dbReference>
<protein>
    <submittedName>
        <fullName evidence="6">ATP-binding cassette domain-containing protein</fullName>
    </submittedName>
</protein>
<dbReference type="EMBL" id="JABACJ020000042">
    <property type="protein sequence ID" value="MBU3878649.1"/>
    <property type="molecule type" value="Genomic_DNA"/>
</dbReference>
<dbReference type="RefSeq" id="WP_216245510.1">
    <property type="nucleotide sequence ID" value="NZ_JABACJ020000042.1"/>
</dbReference>
<dbReference type="InterPro" id="IPR017871">
    <property type="entry name" value="ABC_transporter-like_CS"/>
</dbReference>
<proteinExistence type="inferred from homology"/>